<evidence type="ECO:0000256" key="3">
    <source>
        <dbReference type="ARBA" id="ARBA00022694"/>
    </source>
</evidence>
<dbReference type="SUPFAM" id="SSF54862">
    <property type="entry name" value="4Fe-4S ferredoxins"/>
    <property type="match status" value="1"/>
</dbReference>
<dbReference type="SMART" id="SM00567">
    <property type="entry name" value="EZ_HEAT"/>
    <property type="match status" value="2"/>
</dbReference>
<dbReference type="PROSITE" id="PS50077">
    <property type="entry name" value="HEAT_REPEAT"/>
    <property type="match status" value="1"/>
</dbReference>
<dbReference type="GO" id="GO:0052693">
    <property type="term" value="F:epoxyqueuosine reductase activity"/>
    <property type="evidence" value="ECO:0007669"/>
    <property type="project" value="UniProtKB-EC"/>
</dbReference>
<dbReference type="PANTHER" id="PTHR30002:SF4">
    <property type="entry name" value="EPOXYQUEUOSINE REDUCTASE"/>
    <property type="match status" value="1"/>
</dbReference>
<dbReference type="EMBL" id="JBHSHC010000080">
    <property type="protein sequence ID" value="MFC4767634.1"/>
    <property type="molecule type" value="Genomic_DNA"/>
</dbReference>
<dbReference type="Pfam" id="PF13646">
    <property type="entry name" value="HEAT_2"/>
    <property type="match status" value="1"/>
</dbReference>
<dbReference type="InterPro" id="IPR021133">
    <property type="entry name" value="HEAT_type_2"/>
</dbReference>
<dbReference type="Gene3D" id="3.30.70.20">
    <property type="match status" value="1"/>
</dbReference>
<evidence type="ECO:0000313" key="11">
    <source>
        <dbReference type="Proteomes" id="UP001596002"/>
    </source>
</evidence>
<dbReference type="PANTHER" id="PTHR30002">
    <property type="entry name" value="EPOXYQUEUOSINE REDUCTASE"/>
    <property type="match status" value="1"/>
</dbReference>
<dbReference type="EC" id="1.17.99.6" evidence="10"/>
<evidence type="ECO:0000256" key="1">
    <source>
        <dbReference type="ARBA" id="ARBA00022485"/>
    </source>
</evidence>
<protein>
    <submittedName>
        <fullName evidence="10">tRNA epoxyqueuosine(34) reductase QueG</fullName>
        <ecNumber evidence="10">1.17.99.6</ecNumber>
    </submittedName>
</protein>
<keyword evidence="1" id="KW-0004">4Fe-4S</keyword>
<keyword evidence="7" id="KW-0408">Iron</keyword>
<dbReference type="SUPFAM" id="SSF48371">
    <property type="entry name" value="ARM repeat"/>
    <property type="match status" value="1"/>
</dbReference>
<dbReference type="RefSeq" id="WP_380025557.1">
    <property type="nucleotide sequence ID" value="NZ_JBHSHC010000080.1"/>
</dbReference>
<dbReference type="InterPro" id="IPR017900">
    <property type="entry name" value="4Fe4S_Fe_S_CS"/>
</dbReference>
<keyword evidence="2" id="KW-0963">Cytoplasm</keyword>
<keyword evidence="5" id="KW-0671">Queuosine biosynthesis</keyword>
<dbReference type="InterPro" id="IPR011989">
    <property type="entry name" value="ARM-like"/>
</dbReference>
<evidence type="ECO:0000256" key="5">
    <source>
        <dbReference type="ARBA" id="ARBA00022785"/>
    </source>
</evidence>
<evidence type="ECO:0000256" key="6">
    <source>
        <dbReference type="ARBA" id="ARBA00023002"/>
    </source>
</evidence>
<keyword evidence="8" id="KW-0411">Iron-sulfur</keyword>
<gene>
    <name evidence="10" type="primary">queG</name>
    <name evidence="10" type="ORF">ACFO8Q_09700</name>
</gene>
<evidence type="ECO:0000256" key="4">
    <source>
        <dbReference type="ARBA" id="ARBA00022723"/>
    </source>
</evidence>
<dbReference type="Gene3D" id="1.25.10.10">
    <property type="entry name" value="Leucine-rich Repeat Variant"/>
    <property type="match status" value="1"/>
</dbReference>
<feature type="domain" description="4Fe-4S ferredoxin-type" evidence="9">
    <location>
        <begin position="189"/>
        <end position="217"/>
    </location>
</feature>
<dbReference type="InterPro" id="IPR017896">
    <property type="entry name" value="4Fe4S_Fe-S-bd"/>
</dbReference>
<sequence>METTAAVQTAQWELTRQDMEEIRERLGIDMIGTTTAEPFHDIRETLRMYREKGYESGFEHPVIEERIDPGALVPGAKSIVAIAMAYHTEQHGALKRPRGIRGALSKYAWGLDYHHVLRDKLNALAAEIANRVGRKIAFHSSVDTGPMVDRSVARRAGIGWFGKHCSIITEKYGSWVFLGQLVTDVAIEPGPPGPTSLCGDCDLCIRACPTGALVDPFTTDSSKCLSYITQMKGFVPEEFRTKFGTRIWGCDTCQAVCPSNKNTAAGTHEGFLPDQNLSYPDLLELLEMSNREFKRIFGKTAAAWRGLTVMKRNAIIALGNIKDKRAVPKLIELLQDERPEIRGTAAWALGRIGGKEAEQAVKTALLAESDPNVRYEMRWVNEIQRTVEPN</sequence>
<evidence type="ECO:0000256" key="2">
    <source>
        <dbReference type="ARBA" id="ARBA00022490"/>
    </source>
</evidence>
<keyword evidence="3" id="KW-0819">tRNA processing</keyword>
<evidence type="ECO:0000313" key="10">
    <source>
        <dbReference type="EMBL" id="MFC4767634.1"/>
    </source>
</evidence>
<keyword evidence="4" id="KW-0479">Metal-binding</keyword>
<accession>A0ABV9Q1G5</accession>
<dbReference type="InterPro" id="IPR013542">
    <property type="entry name" value="QueG_DUF1730"/>
</dbReference>
<evidence type="ECO:0000259" key="9">
    <source>
        <dbReference type="PROSITE" id="PS51379"/>
    </source>
</evidence>
<reference evidence="11" key="1">
    <citation type="journal article" date="2019" name="Int. J. Syst. Evol. Microbiol.">
        <title>The Global Catalogue of Microorganisms (GCM) 10K type strain sequencing project: providing services to taxonomists for standard genome sequencing and annotation.</title>
        <authorList>
            <consortium name="The Broad Institute Genomics Platform"/>
            <consortium name="The Broad Institute Genome Sequencing Center for Infectious Disease"/>
            <person name="Wu L."/>
            <person name="Ma J."/>
        </authorList>
    </citation>
    <scope>NUCLEOTIDE SEQUENCE [LARGE SCALE GENOMIC DNA]</scope>
    <source>
        <strain evidence="11">WYCCWR 12678</strain>
    </source>
</reference>
<dbReference type="Pfam" id="PF13484">
    <property type="entry name" value="Fer4_16"/>
    <property type="match status" value="1"/>
</dbReference>
<dbReference type="Proteomes" id="UP001596002">
    <property type="component" value="Unassembled WGS sequence"/>
</dbReference>
<dbReference type="NCBIfam" id="TIGR00276">
    <property type="entry name" value="tRNA epoxyqueuosine(34) reductase QueG"/>
    <property type="match status" value="1"/>
</dbReference>
<keyword evidence="6 10" id="KW-0560">Oxidoreductase</keyword>
<dbReference type="Pfam" id="PF08331">
    <property type="entry name" value="QueG_DUF1730"/>
    <property type="match status" value="1"/>
</dbReference>
<name>A0ABV9Q1G5_9BACL</name>
<evidence type="ECO:0000256" key="7">
    <source>
        <dbReference type="ARBA" id="ARBA00023004"/>
    </source>
</evidence>
<proteinExistence type="predicted"/>
<organism evidence="10 11">
    <name type="scientific">Effusibacillus consociatus</name>
    <dbReference type="NCBI Taxonomy" id="1117041"/>
    <lineage>
        <taxon>Bacteria</taxon>
        <taxon>Bacillati</taxon>
        <taxon>Bacillota</taxon>
        <taxon>Bacilli</taxon>
        <taxon>Bacillales</taxon>
        <taxon>Alicyclobacillaceae</taxon>
        <taxon>Effusibacillus</taxon>
    </lineage>
</organism>
<dbReference type="PROSITE" id="PS51379">
    <property type="entry name" value="4FE4S_FER_2"/>
    <property type="match status" value="1"/>
</dbReference>
<dbReference type="InterPro" id="IPR004155">
    <property type="entry name" value="PBS_lyase_HEAT"/>
</dbReference>
<evidence type="ECO:0000256" key="8">
    <source>
        <dbReference type="ARBA" id="ARBA00023014"/>
    </source>
</evidence>
<dbReference type="InterPro" id="IPR004453">
    <property type="entry name" value="QueG"/>
</dbReference>
<dbReference type="PROSITE" id="PS00198">
    <property type="entry name" value="4FE4S_FER_1"/>
    <property type="match status" value="1"/>
</dbReference>
<dbReference type="InterPro" id="IPR016024">
    <property type="entry name" value="ARM-type_fold"/>
</dbReference>
<comment type="caution">
    <text evidence="10">The sequence shown here is derived from an EMBL/GenBank/DDBJ whole genome shotgun (WGS) entry which is preliminary data.</text>
</comment>
<keyword evidence="11" id="KW-1185">Reference proteome</keyword>